<protein>
    <recommendedName>
        <fullName evidence="9">Polyisoprenyl-teichoic acid--peptidoglycan teichoic acid transferase TagU</fullName>
        <ecNumber evidence="9">2.7.8.-</ecNumber>
    </recommendedName>
</protein>
<keyword evidence="7 9" id="KW-0472">Membrane</keyword>
<dbReference type="HAMAP" id="MF_01140">
    <property type="entry name" value="TagU_transferase"/>
    <property type="match status" value="1"/>
</dbReference>
<keyword evidence="3 9" id="KW-0808">Transferase</keyword>
<dbReference type="Proteomes" id="UP001595988">
    <property type="component" value="Unassembled WGS sequence"/>
</dbReference>
<dbReference type="NCBIfam" id="TIGR00350">
    <property type="entry name" value="lytR_cpsA_psr"/>
    <property type="match status" value="1"/>
</dbReference>
<evidence type="ECO:0000256" key="5">
    <source>
        <dbReference type="ARBA" id="ARBA00022968"/>
    </source>
</evidence>
<accession>A0ABV9JZW0</accession>
<proteinExistence type="inferred from homology"/>
<reference evidence="13" key="1">
    <citation type="journal article" date="2019" name="Int. J. Syst. Evol. Microbiol.">
        <title>The Global Catalogue of Microorganisms (GCM) 10K type strain sequencing project: providing services to taxonomists for standard genome sequencing and annotation.</title>
        <authorList>
            <consortium name="The Broad Institute Genomics Platform"/>
            <consortium name="The Broad Institute Genome Sequencing Center for Infectious Disease"/>
            <person name="Wu L."/>
            <person name="Ma J."/>
        </authorList>
    </citation>
    <scope>NUCLEOTIDE SEQUENCE [LARGE SCALE GENOMIC DNA]</scope>
    <source>
        <strain evidence="13">CCUG 37257</strain>
    </source>
</reference>
<sequence>MVSRLNDRSRKRKKWPFIVGGIILFFILVVGGGAFFVWNQVGKVVESMHSPLERDNDPERQDEINRLYSDSDAVNILLLGVDERDGDVGRSDTMILLSLNPRTDSMLMLSIPRDTYVNIPDRGMDKINHAYAFGEAAQTGGGTELSVETVEEAFDLPIHSYVRVNMEGFQQGIDALGGVTVQNSTAFSQDGHDFSEGNLTLNGEEALSYIRMRKEDSRGDMGRNERQRNVIVAAMDEAASFSSITKAGNILDILGNNVQTDLDMKRLQTLFTDYSGTRNNVETMEIEGDGQTIGGVWYYVVPDDEFNRIRSTITDHMEQK</sequence>
<dbReference type="InterPro" id="IPR004474">
    <property type="entry name" value="LytR_CpsA_psr"/>
</dbReference>
<keyword evidence="2 9" id="KW-1003">Cell membrane</keyword>
<evidence type="ECO:0000259" key="11">
    <source>
        <dbReference type="Pfam" id="PF03816"/>
    </source>
</evidence>
<feature type="topological domain" description="Cytoplasmic" evidence="9">
    <location>
        <begin position="1"/>
        <end position="14"/>
    </location>
</feature>
<evidence type="ECO:0000256" key="8">
    <source>
        <dbReference type="ARBA" id="ARBA00023316"/>
    </source>
</evidence>
<dbReference type="RefSeq" id="WP_042530164.1">
    <property type="nucleotide sequence ID" value="NZ_JBHSFT010000020.1"/>
</dbReference>
<gene>
    <name evidence="9" type="primary">tagU</name>
    <name evidence="12" type="ORF">ACFO3P_14320</name>
</gene>
<feature type="topological domain" description="Extracellular" evidence="9">
    <location>
        <begin position="36"/>
        <end position="320"/>
    </location>
</feature>
<dbReference type="InterPro" id="IPR023734">
    <property type="entry name" value="TagU"/>
</dbReference>
<dbReference type="Pfam" id="PF03816">
    <property type="entry name" value="LytR_cpsA_psr"/>
    <property type="match status" value="1"/>
</dbReference>
<evidence type="ECO:0000256" key="10">
    <source>
        <dbReference type="SAM" id="Phobius"/>
    </source>
</evidence>
<evidence type="ECO:0000256" key="4">
    <source>
        <dbReference type="ARBA" id="ARBA00022692"/>
    </source>
</evidence>
<organism evidence="12 13">
    <name type="scientific">Oceanobacillus aidingensis</name>
    <dbReference type="NCBI Taxonomy" id="645964"/>
    <lineage>
        <taxon>Bacteria</taxon>
        <taxon>Bacillati</taxon>
        <taxon>Bacillota</taxon>
        <taxon>Bacilli</taxon>
        <taxon>Bacillales</taxon>
        <taxon>Bacillaceae</taxon>
        <taxon>Oceanobacillus</taxon>
    </lineage>
</organism>
<dbReference type="Gene3D" id="3.40.630.190">
    <property type="entry name" value="LCP protein"/>
    <property type="match status" value="1"/>
</dbReference>
<keyword evidence="4 9" id="KW-0812">Transmembrane</keyword>
<keyword evidence="8 9" id="KW-0961">Cell wall biogenesis/degradation</keyword>
<comment type="function">
    <text evidence="9">May catalyze the final step in cell wall teichoic acid biosynthesis, the transfer of the anionic cell wall polymers (APs) from their lipid-linked precursor to the cell wall peptidoglycan (PG).</text>
</comment>
<keyword evidence="13" id="KW-1185">Reference proteome</keyword>
<keyword evidence="5 9" id="KW-0735">Signal-anchor</keyword>
<dbReference type="EMBL" id="JBHSFT010000020">
    <property type="protein sequence ID" value="MFC4663354.1"/>
    <property type="molecule type" value="Genomic_DNA"/>
</dbReference>
<evidence type="ECO:0000256" key="3">
    <source>
        <dbReference type="ARBA" id="ARBA00022679"/>
    </source>
</evidence>
<comment type="pathway">
    <text evidence="9">Cell wall biogenesis.</text>
</comment>
<evidence type="ECO:0000256" key="9">
    <source>
        <dbReference type="HAMAP-Rule" id="MF_01140"/>
    </source>
</evidence>
<comment type="similarity">
    <text evidence="1 9">Belongs to the LytR/CpsA/Psr (LCP) family.</text>
</comment>
<dbReference type="PANTHER" id="PTHR33392:SF6">
    <property type="entry name" value="POLYISOPRENYL-TEICHOIC ACID--PEPTIDOGLYCAN TEICHOIC ACID TRANSFERASE TAGU"/>
    <property type="match status" value="1"/>
</dbReference>
<feature type="transmembrane region" description="Helical" evidence="10">
    <location>
        <begin position="15"/>
        <end position="38"/>
    </location>
</feature>
<dbReference type="PANTHER" id="PTHR33392">
    <property type="entry name" value="POLYISOPRENYL-TEICHOIC ACID--PEPTIDOGLYCAN TEICHOIC ACID TRANSFERASE TAGU"/>
    <property type="match status" value="1"/>
</dbReference>
<keyword evidence="6 9" id="KW-1133">Transmembrane helix</keyword>
<evidence type="ECO:0000313" key="13">
    <source>
        <dbReference type="Proteomes" id="UP001595988"/>
    </source>
</evidence>
<feature type="domain" description="Cell envelope-related transcriptional attenuator" evidence="11">
    <location>
        <begin position="90"/>
        <end position="239"/>
    </location>
</feature>
<evidence type="ECO:0000256" key="1">
    <source>
        <dbReference type="ARBA" id="ARBA00006068"/>
    </source>
</evidence>
<comment type="subcellular location">
    <subcellularLocation>
        <location evidence="9">Cell membrane</location>
        <topology evidence="9">Single-pass type II membrane protein</topology>
    </subcellularLocation>
</comment>
<evidence type="ECO:0000313" key="12">
    <source>
        <dbReference type="EMBL" id="MFC4663354.1"/>
    </source>
</evidence>
<dbReference type="EC" id="2.7.8.-" evidence="9"/>
<dbReference type="InterPro" id="IPR050922">
    <property type="entry name" value="LytR/CpsA/Psr_CW_biosynth"/>
</dbReference>
<evidence type="ECO:0000256" key="6">
    <source>
        <dbReference type="ARBA" id="ARBA00022989"/>
    </source>
</evidence>
<evidence type="ECO:0000256" key="7">
    <source>
        <dbReference type="ARBA" id="ARBA00023136"/>
    </source>
</evidence>
<comment type="caution">
    <text evidence="12">The sequence shown here is derived from an EMBL/GenBank/DDBJ whole genome shotgun (WGS) entry which is preliminary data.</text>
</comment>
<evidence type="ECO:0000256" key="2">
    <source>
        <dbReference type="ARBA" id="ARBA00022475"/>
    </source>
</evidence>
<name>A0ABV9JZW0_9BACI</name>